<reference evidence="2 3" key="1">
    <citation type="submission" date="2016-02" db="EMBL/GenBank/DDBJ databases">
        <title>Genome analysis of coral dinoflagellate symbionts highlights evolutionary adaptations to a symbiotic lifestyle.</title>
        <authorList>
            <person name="Aranda M."/>
            <person name="Li Y."/>
            <person name="Liew Y.J."/>
            <person name="Baumgarten S."/>
            <person name="Simakov O."/>
            <person name="Wilson M."/>
            <person name="Piel J."/>
            <person name="Ashoor H."/>
            <person name="Bougouffa S."/>
            <person name="Bajic V.B."/>
            <person name="Ryu T."/>
            <person name="Ravasi T."/>
            <person name="Bayer T."/>
            <person name="Micklem G."/>
            <person name="Kim H."/>
            <person name="Bhak J."/>
            <person name="Lajeunesse T.C."/>
            <person name="Voolstra C.R."/>
        </authorList>
    </citation>
    <scope>NUCLEOTIDE SEQUENCE [LARGE SCALE GENOMIC DNA]</scope>
    <source>
        <strain evidence="2 3">CCMP2467</strain>
    </source>
</reference>
<feature type="compositionally biased region" description="Basic and acidic residues" evidence="1">
    <location>
        <begin position="52"/>
        <end position="64"/>
    </location>
</feature>
<feature type="region of interest" description="Disordered" evidence="1">
    <location>
        <begin position="21"/>
        <end position="135"/>
    </location>
</feature>
<feature type="compositionally biased region" description="Basic and acidic residues" evidence="1">
    <location>
        <begin position="87"/>
        <end position="97"/>
    </location>
</feature>
<protein>
    <submittedName>
        <fullName evidence="2">Uncharacterized protein</fullName>
    </submittedName>
</protein>
<keyword evidence="3" id="KW-1185">Reference proteome</keyword>
<dbReference type="AlphaFoldDB" id="A0A1Q9EIQ9"/>
<evidence type="ECO:0000313" key="2">
    <source>
        <dbReference type="EMBL" id="OLQ07319.1"/>
    </source>
</evidence>
<gene>
    <name evidence="2" type="ORF">AK812_SmicGene9328</name>
</gene>
<dbReference type="Proteomes" id="UP000186817">
    <property type="component" value="Unassembled WGS sequence"/>
</dbReference>
<organism evidence="2 3">
    <name type="scientific">Symbiodinium microadriaticum</name>
    <name type="common">Dinoflagellate</name>
    <name type="synonym">Zooxanthella microadriatica</name>
    <dbReference type="NCBI Taxonomy" id="2951"/>
    <lineage>
        <taxon>Eukaryota</taxon>
        <taxon>Sar</taxon>
        <taxon>Alveolata</taxon>
        <taxon>Dinophyceae</taxon>
        <taxon>Suessiales</taxon>
        <taxon>Symbiodiniaceae</taxon>
        <taxon>Symbiodinium</taxon>
    </lineage>
</organism>
<evidence type="ECO:0000256" key="1">
    <source>
        <dbReference type="SAM" id="MobiDB-lite"/>
    </source>
</evidence>
<evidence type="ECO:0000313" key="3">
    <source>
        <dbReference type="Proteomes" id="UP000186817"/>
    </source>
</evidence>
<accession>A0A1Q9EIQ9</accession>
<dbReference type="EMBL" id="LSRX01000142">
    <property type="protein sequence ID" value="OLQ07319.1"/>
    <property type="molecule type" value="Genomic_DNA"/>
</dbReference>
<proteinExistence type="predicted"/>
<sequence length="250" mass="26696">MASSELLGALNRRREMAEAAGAVFEGSPRASAADTVWDQHHETQFTPKGKHRLPDESRMQRIEQAEEESAGTITPPEEHSPPPGKVRAKESPAEKAARRARVSGFGEPAASESAKNDNPVEDASPPGAGPRSIAEPLVPPVQVQTQAASEAPAEEALPDGLDVTVACAEGAKVQEDQEVAGMQIPVSLTPRLCIIVVAKVSSEELLSVVVHELHQRCLGACVVEFDDGRLEFFDCADFNSLLAAWIASYE</sequence>
<name>A0A1Q9EIQ9_SYMMI</name>
<dbReference type="OrthoDB" id="10536891at2759"/>
<comment type="caution">
    <text evidence="2">The sequence shown here is derived from an EMBL/GenBank/DDBJ whole genome shotgun (WGS) entry which is preliminary data.</text>
</comment>